<dbReference type="Proteomes" id="UP000005408">
    <property type="component" value="Unassembled WGS sequence"/>
</dbReference>
<feature type="region of interest" description="Disordered" evidence="1">
    <location>
        <begin position="138"/>
        <end position="211"/>
    </location>
</feature>
<accession>A0A8W8JBS6</accession>
<evidence type="ECO:0000256" key="1">
    <source>
        <dbReference type="SAM" id="MobiDB-lite"/>
    </source>
</evidence>
<dbReference type="AlphaFoldDB" id="A0A8W8JBS6"/>
<protein>
    <submittedName>
        <fullName evidence="2">Uncharacterized protein</fullName>
    </submittedName>
</protein>
<evidence type="ECO:0000313" key="3">
    <source>
        <dbReference type="Proteomes" id="UP000005408"/>
    </source>
</evidence>
<sequence length="302" mass="32847">MIKPGPYVFVDFYKISRPCTCIVTPSFDGELLVVSKRAVKYACNTEVVVQNTSIGCSTNVESLLLLNVTINQTVKVRARYVSPSTSGTFQHCFGFQRNAGIDGNLKVICGSPSETTVATIVSSTPIITSPIEPSASVAINNKTTDATRSRSTENKERSLKGDKAHKTEIFVSNPELSDNPLYISSQPMNELGYSSDQEKQLGLPPTDSNTKKKFNSNCDVPANNKLLDHGASSLPVYAISKKSKDRASEVRSGDVYAEVCKPTRGTAQFPVRKPNEDGLLYTEVVQNPGATKLKQTPMTEIK</sequence>
<reference evidence="2" key="1">
    <citation type="submission" date="2022-08" db="UniProtKB">
        <authorList>
            <consortium name="EnsemblMetazoa"/>
        </authorList>
    </citation>
    <scope>IDENTIFICATION</scope>
    <source>
        <strain evidence="2">05x7-T-G4-1.051#20</strain>
    </source>
</reference>
<dbReference type="EnsemblMetazoa" id="G18360.1">
    <property type="protein sequence ID" value="G18360.1:cds"/>
    <property type="gene ID" value="G18360"/>
</dbReference>
<feature type="compositionally biased region" description="Polar residues" evidence="1">
    <location>
        <begin position="182"/>
        <end position="195"/>
    </location>
</feature>
<evidence type="ECO:0000313" key="2">
    <source>
        <dbReference type="EnsemblMetazoa" id="G18360.1:cds"/>
    </source>
</evidence>
<organism evidence="2 3">
    <name type="scientific">Magallana gigas</name>
    <name type="common">Pacific oyster</name>
    <name type="synonym">Crassostrea gigas</name>
    <dbReference type="NCBI Taxonomy" id="29159"/>
    <lineage>
        <taxon>Eukaryota</taxon>
        <taxon>Metazoa</taxon>
        <taxon>Spiralia</taxon>
        <taxon>Lophotrochozoa</taxon>
        <taxon>Mollusca</taxon>
        <taxon>Bivalvia</taxon>
        <taxon>Autobranchia</taxon>
        <taxon>Pteriomorphia</taxon>
        <taxon>Ostreida</taxon>
        <taxon>Ostreoidea</taxon>
        <taxon>Ostreidae</taxon>
        <taxon>Magallana</taxon>
    </lineage>
</organism>
<keyword evidence="3" id="KW-1185">Reference proteome</keyword>
<proteinExistence type="predicted"/>
<name>A0A8W8JBS6_MAGGI</name>
<feature type="compositionally biased region" description="Basic and acidic residues" evidence="1">
    <location>
        <begin position="145"/>
        <end position="168"/>
    </location>
</feature>